<reference evidence="2" key="1">
    <citation type="submission" date="2020-08" db="EMBL/GenBank/DDBJ databases">
        <title>Genome public.</title>
        <authorList>
            <person name="Liu C."/>
            <person name="Sun Q."/>
        </authorList>
    </citation>
    <scope>NUCLEOTIDE SEQUENCE</scope>
    <source>
        <strain evidence="2">NSJ-12</strain>
    </source>
</reference>
<gene>
    <name evidence="2" type="ORF">H8718_04565</name>
</gene>
<dbReference type="PANTHER" id="PTHR36930:SF1">
    <property type="entry name" value="MOSC DOMAIN-CONTAINING PROTEIN"/>
    <property type="match status" value="1"/>
</dbReference>
<dbReference type="SUPFAM" id="SSF50800">
    <property type="entry name" value="PK beta-barrel domain-like"/>
    <property type="match status" value="1"/>
</dbReference>
<dbReference type="AlphaFoldDB" id="A0A926EEG2"/>
<dbReference type="Pfam" id="PF03473">
    <property type="entry name" value="MOSC"/>
    <property type="match status" value="1"/>
</dbReference>
<name>A0A926EEG2_9FIRM</name>
<dbReference type="RefSeq" id="WP_249331895.1">
    <property type="nucleotide sequence ID" value="NZ_JACRSY010000005.1"/>
</dbReference>
<dbReference type="Gene3D" id="2.40.33.20">
    <property type="entry name" value="PK beta-barrel domain-like"/>
    <property type="match status" value="1"/>
</dbReference>
<dbReference type="InterPro" id="IPR011037">
    <property type="entry name" value="Pyrv_Knase-like_insert_dom_sf"/>
</dbReference>
<dbReference type="Proteomes" id="UP000655830">
    <property type="component" value="Unassembled WGS sequence"/>
</dbReference>
<dbReference type="GO" id="GO:0003824">
    <property type="term" value="F:catalytic activity"/>
    <property type="evidence" value="ECO:0007669"/>
    <property type="project" value="InterPro"/>
</dbReference>
<dbReference type="InterPro" id="IPR005302">
    <property type="entry name" value="MoCF_Sase_C"/>
</dbReference>
<feature type="domain" description="MOSC" evidence="1">
    <location>
        <begin position="18"/>
        <end position="142"/>
    </location>
</feature>
<dbReference type="PANTHER" id="PTHR36930">
    <property type="entry name" value="METAL-SULFUR CLUSTER BIOSYNTHESIS PROTEINS YUAD-RELATED"/>
    <property type="match status" value="1"/>
</dbReference>
<comment type="caution">
    <text evidence="2">The sequence shown here is derived from an EMBL/GenBank/DDBJ whole genome shotgun (WGS) entry which is preliminary data.</text>
</comment>
<evidence type="ECO:0000259" key="1">
    <source>
        <dbReference type="PROSITE" id="PS51340"/>
    </source>
</evidence>
<dbReference type="InterPro" id="IPR052716">
    <property type="entry name" value="MOSC_domain"/>
</dbReference>
<dbReference type="EMBL" id="JACRSY010000005">
    <property type="protein sequence ID" value="MBC8578803.1"/>
    <property type="molecule type" value="Genomic_DNA"/>
</dbReference>
<evidence type="ECO:0000313" key="2">
    <source>
        <dbReference type="EMBL" id="MBC8578803.1"/>
    </source>
</evidence>
<protein>
    <submittedName>
        <fullName evidence="2">MOSC domain-containing protein</fullName>
    </submittedName>
</protein>
<dbReference type="GO" id="GO:0030170">
    <property type="term" value="F:pyridoxal phosphate binding"/>
    <property type="evidence" value="ECO:0007669"/>
    <property type="project" value="InterPro"/>
</dbReference>
<accession>A0A926EEG2</accession>
<dbReference type="GO" id="GO:0030151">
    <property type="term" value="F:molybdenum ion binding"/>
    <property type="evidence" value="ECO:0007669"/>
    <property type="project" value="InterPro"/>
</dbReference>
<sequence>MGEVMALCISEKRGTQKINIEEGNFIEDFGIEKDAHAGKWHRQVSLISHEQIEAFKERGAKVGPGAFGENLIVKGFDFKHLPVGTRFQCNDVILEMTQIGKQCHHHCQIYYQVGDCIMPREGVFARVIHGGTIKVGDEMRMIEND</sequence>
<dbReference type="PROSITE" id="PS51340">
    <property type="entry name" value="MOSC"/>
    <property type="match status" value="1"/>
</dbReference>
<proteinExistence type="predicted"/>
<organism evidence="2 3">
    <name type="scientific">Zhenhengia yiwuensis</name>
    <dbReference type="NCBI Taxonomy" id="2763666"/>
    <lineage>
        <taxon>Bacteria</taxon>
        <taxon>Bacillati</taxon>
        <taxon>Bacillota</taxon>
        <taxon>Clostridia</taxon>
        <taxon>Lachnospirales</taxon>
        <taxon>Lachnospiraceae</taxon>
        <taxon>Zhenhengia</taxon>
    </lineage>
</organism>
<evidence type="ECO:0000313" key="3">
    <source>
        <dbReference type="Proteomes" id="UP000655830"/>
    </source>
</evidence>
<keyword evidence="3" id="KW-1185">Reference proteome</keyword>